<dbReference type="InterPro" id="IPR001296">
    <property type="entry name" value="Glyco_trans_1"/>
</dbReference>
<dbReference type="AlphaFoldDB" id="A0A1I2SXS2"/>
<dbReference type="PANTHER" id="PTHR12526:SF640">
    <property type="entry name" value="COLANIC ACID BIOSYNTHESIS GLYCOSYLTRANSFERASE WCAL-RELATED"/>
    <property type="match status" value="1"/>
</dbReference>
<feature type="domain" description="Glycosyl transferase family 1" evidence="4">
    <location>
        <begin position="223"/>
        <end position="386"/>
    </location>
</feature>
<protein>
    <submittedName>
        <fullName evidence="5">Colanic acid/amylovoran biosynthesis glycosyltransferase</fullName>
    </submittedName>
</protein>
<organism evidence="5 6">
    <name type="scientific">Sporolactobacillus nakayamae</name>
    <dbReference type="NCBI Taxonomy" id="269670"/>
    <lineage>
        <taxon>Bacteria</taxon>
        <taxon>Bacillati</taxon>
        <taxon>Bacillota</taxon>
        <taxon>Bacilli</taxon>
        <taxon>Bacillales</taxon>
        <taxon>Sporolactobacillaceae</taxon>
        <taxon>Sporolactobacillus</taxon>
    </lineage>
</organism>
<dbReference type="RefSeq" id="WP_093672688.1">
    <property type="nucleotide sequence ID" value="NZ_FOOY01000013.1"/>
</dbReference>
<evidence type="ECO:0000256" key="1">
    <source>
        <dbReference type="ARBA" id="ARBA00009481"/>
    </source>
</evidence>
<evidence type="ECO:0000256" key="2">
    <source>
        <dbReference type="ARBA" id="ARBA00022676"/>
    </source>
</evidence>
<reference evidence="6" key="1">
    <citation type="submission" date="2016-10" db="EMBL/GenBank/DDBJ databases">
        <authorList>
            <person name="Varghese N."/>
            <person name="Submissions S."/>
        </authorList>
    </citation>
    <scope>NUCLEOTIDE SEQUENCE [LARGE SCALE GENOMIC DNA]</scope>
    <source>
        <strain evidence="6">ATCC 700379</strain>
    </source>
</reference>
<evidence type="ECO:0000256" key="3">
    <source>
        <dbReference type="ARBA" id="ARBA00022679"/>
    </source>
</evidence>
<evidence type="ECO:0000313" key="5">
    <source>
        <dbReference type="EMBL" id="SFG56719.1"/>
    </source>
</evidence>
<dbReference type="Gene3D" id="3.40.50.2000">
    <property type="entry name" value="Glycogen Phosphorylase B"/>
    <property type="match status" value="2"/>
</dbReference>
<keyword evidence="2" id="KW-0328">Glycosyltransferase</keyword>
<dbReference type="OrthoDB" id="73743at2"/>
<name>A0A1I2SXS2_9BACL</name>
<gene>
    <name evidence="5" type="ORF">SAMN02982927_02081</name>
</gene>
<evidence type="ECO:0000313" key="6">
    <source>
        <dbReference type="Proteomes" id="UP000198752"/>
    </source>
</evidence>
<dbReference type="EMBL" id="FOOY01000013">
    <property type="protein sequence ID" value="SFG56719.1"/>
    <property type="molecule type" value="Genomic_DNA"/>
</dbReference>
<comment type="similarity">
    <text evidence="1">Belongs to the glycosyltransferase group 1 family. Glycosyltransferase 4 subfamily.</text>
</comment>
<dbReference type="PANTHER" id="PTHR12526">
    <property type="entry name" value="GLYCOSYLTRANSFERASE"/>
    <property type="match status" value="1"/>
</dbReference>
<dbReference type="SUPFAM" id="SSF53756">
    <property type="entry name" value="UDP-Glycosyltransferase/glycogen phosphorylase"/>
    <property type="match status" value="1"/>
</dbReference>
<keyword evidence="6" id="KW-1185">Reference proteome</keyword>
<sequence>MKILFLVGEFPKLSQTFILSQITGLIDAGHEVTILAKKSDGGSKVHPDVLNYDLLKHVVYYGDAAHSENRCNKVLAFGRALCAHMVTRIFNRQYKGAVSFKNLCKMPNLILLVRTLNQVDLTDRAIIVAHFGPNGLLAQKCIEMGLLNGKLFTFFHGYDMLRYVKQTGRNAYQDLFRSPSLILPISDFWRRRCIELGADSSRVIVHHMGIDLLRFGSHPAQLTKPVILVSAARLVEKKGLEYGIEAVGQLITKGYAVRYFIVGDGPLKDKLQNQIEKNKLTRQIRLLGWKTQNEWIELMTDAQIVLAPSITASDGDMEGIPVQLMEAMAMRKIVVSTVHSGIPELIHDGENGCLVPEKNSDALADVLEQLIRSPEKWSRITQNARQTIKTEFNSQKLNAELIKLFNEKRAK</sequence>
<proteinExistence type="inferred from homology"/>
<keyword evidence="3 5" id="KW-0808">Transferase</keyword>
<dbReference type="STRING" id="269670.SAMN02982927_02081"/>
<accession>A0A1I2SXS2</accession>
<dbReference type="GO" id="GO:0016757">
    <property type="term" value="F:glycosyltransferase activity"/>
    <property type="evidence" value="ECO:0007669"/>
    <property type="project" value="UniProtKB-KW"/>
</dbReference>
<dbReference type="Proteomes" id="UP000198752">
    <property type="component" value="Unassembled WGS sequence"/>
</dbReference>
<dbReference type="Pfam" id="PF00534">
    <property type="entry name" value="Glycos_transf_1"/>
    <property type="match status" value="1"/>
</dbReference>
<evidence type="ECO:0000259" key="4">
    <source>
        <dbReference type="Pfam" id="PF00534"/>
    </source>
</evidence>